<evidence type="ECO:0000313" key="3">
    <source>
        <dbReference type="Proteomes" id="UP000091820"/>
    </source>
</evidence>
<feature type="transmembrane region" description="Helical" evidence="1">
    <location>
        <begin position="211"/>
        <end position="234"/>
    </location>
</feature>
<evidence type="ECO:0000313" key="2">
    <source>
        <dbReference type="EnsemblMetazoa" id="GBRI038231-PA"/>
    </source>
</evidence>
<keyword evidence="1" id="KW-1133">Transmembrane helix</keyword>
<keyword evidence="1" id="KW-0472">Membrane</keyword>
<sequence>MLFTFTEGEEYEDKLTNQNQKNGINFVSNAVRVFLYLQPKEISYIGDVYTSVTTSLEQQQKSLCHTEGCESTDKDIKPAPENSMDIESLPKVAMAQEFLDLNPYFSKRRAHASVNIILHPLDPFWDTGFASLFNVANNLLEDCDNRATEADRTDDHTETKAVGFGSPCADYADGSLGGGETAHAAFLLLPLLLVKHIFIKRLMTYHFDNQLPPLASIGAIVATMVLDSIGALVARAHRKLKGKDIFVIKINIETYFHKKINDLPFSLL</sequence>
<reference evidence="3" key="1">
    <citation type="submission" date="2014-03" db="EMBL/GenBank/DDBJ databases">
        <authorList>
            <person name="Aksoy S."/>
            <person name="Warren W."/>
            <person name="Wilson R.K."/>
        </authorList>
    </citation>
    <scope>NUCLEOTIDE SEQUENCE [LARGE SCALE GENOMIC DNA]</scope>
    <source>
        <strain evidence="3">IAEA</strain>
    </source>
</reference>
<dbReference type="VEuPathDB" id="VectorBase:GBRI038231"/>
<keyword evidence="1" id="KW-0812">Transmembrane</keyword>
<dbReference type="Proteomes" id="UP000091820">
    <property type="component" value="Unassembled WGS sequence"/>
</dbReference>
<reference evidence="2" key="2">
    <citation type="submission" date="2020-05" db="UniProtKB">
        <authorList>
            <consortium name="EnsemblMetazoa"/>
        </authorList>
    </citation>
    <scope>IDENTIFICATION</scope>
    <source>
        <strain evidence="2">IAEA</strain>
    </source>
</reference>
<proteinExistence type="predicted"/>
<organism evidence="2 3">
    <name type="scientific">Glossina brevipalpis</name>
    <dbReference type="NCBI Taxonomy" id="37001"/>
    <lineage>
        <taxon>Eukaryota</taxon>
        <taxon>Metazoa</taxon>
        <taxon>Ecdysozoa</taxon>
        <taxon>Arthropoda</taxon>
        <taxon>Hexapoda</taxon>
        <taxon>Insecta</taxon>
        <taxon>Pterygota</taxon>
        <taxon>Neoptera</taxon>
        <taxon>Endopterygota</taxon>
        <taxon>Diptera</taxon>
        <taxon>Brachycera</taxon>
        <taxon>Muscomorpha</taxon>
        <taxon>Hippoboscoidea</taxon>
        <taxon>Glossinidae</taxon>
        <taxon>Glossina</taxon>
    </lineage>
</organism>
<dbReference type="AlphaFoldDB" id="A0A1A9WZA7"/>
<name>A0A1A9WZA7_9MUSC</name>
<accession>A0A1A9WZA7</accession>
<keyword evidence="3" id="KW-1185">Reference proteome</keyword>
<dbReference type="EnsemblMetazoa" id="GBRI038231-RA">
    <property type="protein sequence ID" value="GBRI038231-PA"/>
    <property type="gene ID" value="GBRI038231"/>
</dbReference>
<evidence type="ECO:0000256" key="1">
    <source>
        <dbReference type="SAM" id="Phobius"/>
    </source>
</evidence>
<protein>
    <submittedName>
        <fullName evidence="2">Uncharacterized protein</fullName>
    </submittedName>
</protein>